<keyword evidence="4" id="KW-0967">Endosome</keyword>
<proteinExistence type="inferred from homology"/>
<dbReference type="EMBL" id="JBBPBK010000015">
    <property type="protein sequence ID" value="KAK9269621.1"/>
    <property type="molecule type" value="Genomic_DNA"/>
</dbReference>
<dbReference type="GO" id="GO:0005768">
    <property type="term" value="C:endosome"/>
    <property type="evidence" value="ECO:0007669"/>
    <property type="project" value="UniProtKB-SubCell"/>
</dbReference>
<organism evidence="6 7">
    <name type="scientific">Liquidambar formosana</name>
    <name type="common">Formosan gum</name>
    <dbReference type="NCBI Taxonomy" id="63359"/>
    <lineage>
        <taxon>Eukaryota</taxon>
        <taxon>Viridiplantae</taxon>
        <taxon>Streptophyta</taxon>
        <taxon>Embryophyta</taxon>
        <taxon>Tracheophyta</taxon>
        <taxon>Spermatophyta</taxon>
        <taxon>Magnoliopsida</taxon>
        <taxon>eudicotyledons</taxon>
        <taxon>Gunneridae</taxon>
        <taxon>Pentapetalae</taxon>
        <taxon>Saxifragales</taxon>
        <taxon>Altingiaceae</taxon>
        <taxon>Liquidambar</taxon>
    </lineage>
</organism>
<keyword evidence="5" id="KW-0653">Protein transport</keyword>
<reference evidence="6 7" key="1">
    <citation type="journal article" date="2024" name="Plant J.">
        <title>Genome sequences and population genomics reveal climatic adaptation and genomic divergence between two closely related sweetgum species.</title>
        <authorList>
            <person name="Xu W.Q."/>
            <person name="Ren C.Q."/>
            <person name="Zhang X.Y."/>
            <person name="Comes H.P."/>
            <person name="Liu X.H."/>
            <person name="Li Y.G."/>
            <person name="Kettle C.J."/>
            <person name="Jalonen R."/>
            <person name="Gaisberger H."/>
            <person name="Ma Y.Z."/>
            <person name="Qiu Y.X."/>
        </authorList>
    </citation>
    <scope>NUCLEOTIDE SEQUENCE [LARGE SCALE GENOMIC DNA]</scope>
    <source>
        <strain evidence="6">Hangzhou</strain>
    </source>
</reference>
<comment type="subcellular location">
    <subcellularLocation>
        <location evidence="1">Endosome</location>
    </subcellularLocation>
</comment>
<comment type="caution">
    <text evidence="6">The sequence shown here is derived from an EMBL/GenBank/DDBJ whole genome shotgun (WGS) entry which is preliminary data.</text>
</comment>
<evidence type="ECO:0000256" key="3">
    <source>
        <dbReference type="ARBA" id="ARBA00022448"/>
    </source>
</evidence>
<dbReference type="Proteomes" id="UP001415857">
    <property type="component" value="Unassembled WGS sequence"/>
</dbReference>
<name>A0AAP0NCB5_LIQFO</name>
<keyword evidence="3" id="KW-0813">Transport</keyword>
<accession>A0AAP0NCB5</accession>
<dbReference type="GO" id="GO:0032456">
    <property type="term" value="P:endocytic recycling"/>
    <property type="evidence" value="ECO:0007669"/>
    <property type="project" value="InterPro"/>
</dbReference>
<keyword evidence="7" id="KW-1185">Reference proteome</keyword>
<dbReference type="AlphaFoldDB" id="A0AAP0NCB5"/>
<sequence>MDGSRTPNDVDGIVSSIRKLCSFLVVVPGNLEQGVTYIPKSIYYLINSKSWMTPRMRTRISCAIVSLSATLSQKKLPYNANHTEIFGNDLLFFGDPSYSQELVSLSEFVLQNLVDIIQQEPSRGKWLPINDYNCII</sequence>
<evidence type="ECO:0000313" key="6">
    <source>
        <dbReference type="EMBL" id="KAK9269621.1"/>
    </source>
</evidence>
<comment type="similarity">
    <text evidence="2">Belongs to the VPS35L family.</text>
</comment>
<gene>
    <name evidence="6" type="ORF">L1049_001398</name>
</gene>
<evidence type="ECO:0000256" key="1">
    <source>
        <dbReference type="ARBA" id="ARBA00004177"/>
    </source>
</evidence>
<evidence type="ECO:0000256" key="5">
    <source>
        <dbReference type="ARBA" id="ARBA00022927"/>
    </source>
</evidence>
<dbReference type="PANTHER" id="PTHR13673">
    <property type="entry name" value="ESOPHAGEAL CANCER ASSOCIATED PROTEIN"/>
    <property type="match status" value="1"/>
</dbReference>
<evidence type="ECO:0000256" key="2">
    <source>
        <dbReference type="ARBA" id="ARBA00010704"/>
    </source>
</evidence>
<evidence type="ECO:0000256" key="4">
    <source>
        <dbReference type="ARBA" id="ARBA00022753"/>
    </source>
</evidence>
<evidence type="ECO:0000313" key="7">
    <source>
        <dbReference type="Proteomes" id="UP001415857"/>
    </source>
</evidence>
<dbReference type="GO" id="GO:0015031">
    <property type="term" value="P:protein transport"/>
    <property type="evidence" value="ECO:0007669"/>
    <property type="project" value="UniProtKB-KW"/>
</dbReference>
<dbReference type="PANTHER" id="PTHR13673:SF0">
    <property type="entry name" value="VPS35 ENDOSOMAL PROTEIN-SORTING FACTOR-LIKE"/>
    <property type="match status" value="1"/>
</dbReference>
<protein>
    <submittedName>
        <fullName evidence="6">Uncharacterized protein</fullName>
    </submittedName>
</protein>
<dbReference type="InterPro" id="IPR029705">
    <property type="entry name" value="VPS35L"/>
</dbReference>